<accession>A0ABW9AJW3</accession>
<dbReference type="PANTHER" id="PTHR39332:SF7">
    <property type="entry name" value="SRPBCC FAMILY PROTEIN"/>
    <property type="match status" value="1"/>
</dbReference>
<evidence type="ECO:0000313" key="2">
    <source>
        <dbReference type="Proteomes" id="UP001629230"/>
    </source>
</evidence>
<evidence type="ECO:0000313" key="1">
    <source>
        <dbReference type="EMBL" id="MFL9999858.1"/>
    </source>
</evidence>
<dbReference type="PANTHER" id="PTHR39332">
    <property type="entry name" value="BLL4707 PROTEIN"/>
    <property type="match status" value="1"/>
</dbReference>
<proteinExistence type="predicted"/>
<keyword evidence="2" id="KW-1185">Reference proteome</keyword>
<gene>
    <name evidence="1" type="ORF">PQR57_02380</name>
</gene>
<dbReference type="Pfam" id="PF10604">
    <property type="entry name" value="Polyketide_cyc2"/>
    <property type="match status" value="1"/>
</dbReference>
<dbReference type="Gene3D" id="3.30.530.20">
    <property type="match status" value="1"/>
</dbReference>
<comment type="caution">
    <text evidence="1">The sequence shown here is derived from an EMBL/GenBank/DDBJ whole genome shotgun (WGS) entry which is preliminary data.</text>
</comment>
<dbReference type="InterPro" id="IPR023393">
    <property type="entry name" value="START-like_dom_sf"/>
</dbReference>
<protein>
    <submittedName>
        <fullName evidence="1">SRPBCC family protein</fullName>
    </submittedName>
</protein>
<dbReference type="InterPro" id="IPR019587">
    <property type="entry name" value="Polyketide_cyclase/dehydratase"/>
</dbReference>
<reference evidence="1 2" key="1">
    <citation type="journal article" date="2024" name="Chem. Sci.">
        <title>Discovery of megapolipeptins by genome mining of a Burkholderiales bacteria collection.</title>
        <authorList>
            <person name="Paulo B.S."/>
            <person name="Recchia M.J.J."/>
            <person name="Lee S."/>
            <person name="Fergusson C.H."/>
            <person name="Romanowski S.B."/>
            <person name="Hernandez A."/>
            <person name="Krull N."/>
            <person name="Liu D.Y."/>
            <person name="Cavanagh H."/>
            <person name="Bos A."/>
            <person name="Gray C.A."/>
            <person name="Murphy B.T."/>
            <person name="Linington R.G."/>
            <person name="Eustaquio A.S."/>
        </authorList>
    </citation>
    <scope>NUCLEOTIDE SEQUENCE [LARGE SCALE GENOMIC DNA]</scope>
    <source>
        <strain evidence="1 2">RL17-350-BIC-A</strain>
    </source>
</reference>
<dbReference type="Proteomes" id="UP001629230">
    <property type="component" value="Unassembled WGS sequence"/>
</dbReference>
<dbReference type="SUPFAM" id="SSF55961">
    <property type="entry name" value="Bet v1-like"/>
    <property type="match status" value="1"/>
</dbReference>
<dbReference type="RefSeq" id="WP_408175349.1">
    <property type="nucleotide sequence ID" value="NZ_JAQQEZ010000001.1"/>
</dbReference>
<organism evidence="1 2">
    <name type="scientific">Paraburkholderia dipogonis</name>
    <dbReference type="NCBI Taxonomy" id="1211383"/>
    <lineage>
        <taxon>Bacteria</taxon>
        <taxon>Pseudomonadati</taxon>
        <taxon>Pseudomonadota</taxon>
        <taxon>Betaproteobacteria</taxon>
        <taxon>Burkholderiales</taxon>
        <taxon>Burkholderiaceae</taxon>
        <taxon>Paraburkholderia</taxon>
    </lineage>
</organism>
<dbReference type="EMBL" id="JAQQEZ010000001">
    <property type="protein sequence ID" value="MFL9999858.1"/>
    <property type="molecule type" value="Genomic_DNA"/>
</dbReference>
<name>A0ABW9AJW3_9BURK</name>
<dbReference type="CDD" id="cd07821">
    <property type="entry name" value="PYR_PYL_RCAR_like"/>
    <property type="match status" value="1"/>
</dbReference>
<sequence length="145" mass="15718">MAHTSVSLEVPATAARVWQLIGGFNSLPDWLPFVPGSELSEGGRVRHLKTADGQVIIERLEAFDEKARSYSYSIVEAPFPASDYLATISVQEVAGSASSLVTWSGSFSPVGVSDEEVAQLFHGIYEEGLMALKESLESGDKERLR</sequence>